<dbReference type="PANTHER" id="PTHR46696:SF6">
    <property type="entry name" value="P450, PUTATIVE (EUROFUNG)-RELATED"/>
    <property type="match status" value="1"/>
</dbReference>
<comment type="similarity">
    <text evidence="1 7">Belongs to the cytochrome P450 family.</text>
</comment>
<dbReference type="InterPro" id="IPR002397">
    <property type="entry name" value="Cyt_P450_B"/>
</dbReference>
<feature type="region of interest" description="Disordered" evidence="8">
    <location>
        <begin position="1"/>
        <end position="51"/>
    </location>
</feature>
<gene>
    <name evidence="9" type="ORF">M2272_001173</name>
</gene>
<dbReference type="PANTHER" id="PTHR46696">
    <property type="entry name" value="P450, PUTATIVE (EUROFUNG)-RELATED"/>
    <property type="match status" value="1"/>
</dbReference>
<evidence type="ECO:0000256" key="6">
    <source>
        <dbReference type="ARBA" id="ARBA00023033"/>
    </source>
</evidence>
<sequence>MPTRNIKGDNAVSSDEPLARRADSTDEQLARRASSTDDVTTDDDRKKNSYHFDRHTPEYRSQFEKITEEMQSQCPMAWTDVYNGHWVAADSKHVFELARCPAVSNHHDISGETPYQGITIPKASRATVVRGGILEMDEPEHSAYRGALNPYLSPAAIKRWVPFVDEITRAALDEHIESGRIDFVEHLANVVPAVFTLAMMGIELKKWNVYSEPTHASVYTPEHSPDRDKINEQHREMGIDIINNMMEIRETPRPGLVNAMLQLRIDGEPAPDIEILGNLGLVIGGGFDTTTALTAHTLEWLGQHPGERTRLSDERAMLLDPATEEFLRFFTPAPGDGRTFSEDVEVEGQQFKQYERLWLSWAMANRDPSVFEQPNQLIMDRKGNRHFSFGIGVHRCVGSNVARTVFKSMLTAVLDRMPDYVCDPEGTVHYDTIGVIQGMRNLPATFTPGKRLGPGLDETLDKLQRICNEQELARPITERKEAAVID</sequence>
<evidence type="ECO:0000256" key="5">
    <source>
        <dbReference type="ARBA" id="ARBA00023004"/>
    </source>
</evidence>
<dbReference type="InterPro" id="IPR036396">
    <property type="entry name" value="Cyt_P450_sf"/>
</dbReference>
<proteinExistence type="inferred from homology"/>
<dbReference type="SUPFAM" id="SSF48264">
    <property type="entry name" value="Cytochrome P450"/>
    <property type="match status" value="1"/>
</dbReference>
<evidence type="ECO:0000256" key="1">
    <source>
        <dbReference type="ARBA" id="ARBA00010617"/>
    </source>
</evidence>
<feature type="compositionally biased region" description="Basic and acidic residues" evidence="8">
    <location>
        <begin position="17"/>
        <end position="30"/>
    </location>
</feature>
<evidence type="ECO:0000256" key="4">
    <source>
        <dbReference type="ARBA" id="ARBA00023002"/>
    </source>
</evidence>
<accession>A0ABT6KV07</accession>
<dbReference type="Pfam" id="PF00067">
    <property type="entry name" value="p450"/>
    <property type="match status" value="1"/>
</dbReference>
<keyword evidence="5 7" id="KW-0408">Iron</keyword>
<dbReference type="EMBL" id="JARXVE010000002">
    <property type="protein sequence ID" value="MDH6194544.1"/>
    <property type="molecule type" value="Genomic_DNA"/>
</dbReference>
<evidence type="ECO:0000256" key="2">
    <source>
        <dbReference type="ARBA" id="ARBA00022617"/>
    </source>
</evidence>
<evidence type="ECO:0000256" key="8">
    <source>
        <dbReference type="SAM" id="MobiDB-lite"/>
    </source>
</evidence>
<dbReference type="Proteomes" id="UP001160130">
    <property type="component" value="Unassembled WGS sequence"/>
</dbReference>
<evidence type="ECO:0000313" key="9">
    <source>
        <dbReference type="EMBL" id="MDH6194544.1"/>
    </source>
</evidence>
<keyword evidence="2 7" id="KW-0349">Heme</keyword>
<organism evidence="9 10">
    <name type="scientific">Mycolicibacterium frederiksbergense</name>
    <dbReference type="NCBI Taxonomy" id="117567"/>
    <lineage>
        <taxon>Bacteria</taxon>
        <taxon>Bacillati</taxon>
        <taxon>Actinomycetota</taxon>
        <taxon>Actinomycetes</taxon>
        <taxon>Mycobacteriales</taxon>
        <taxon>Mycobacteriaceae</taxon>
        <taxon>Mycolicibacterium</taxon>
    </lineage>
</organism>
<dbReference type="PROSITE" id="PS00086">
    <property type="entry name" value="CYTOCHROME_P450"/>
    <property type="match status" value="1"/>
</dbReference>
<reference evidence="9 10" key="1">
    <citation type="submission" date="2023-04" db="EMBL/GenBank/DDBJ databases">
        <title>Forest soil microbial communities from Buena Vista Peninsula, Colon Province, Panama.</title>
        <authorList>
            <person name="Bouskill N."/>
        </authorList>
    </citation>
    <scope>NUCLEOTIDE SEQUENCE [LARGE SCALE GENOMIC DNA]</scope>
    <source>
        <strain evidence="9 10">AC80</strain>
    </source>
</reference>
<keyword evidence="6 7" id="KW-0503">Monooxygenase</keyword>
<keyword evidence="3 7" id="KW-0479">Metal-binding</keyword>
<evidence type="ECO:0000256" key="3">
    <source>
        <dbReference type="ARBA" id="ARBA00022723"/>
    </source>
</evidence>
<evidence type="ECO:0000256" key="7">
    <source>
        <dbReference type="RuleBase" id="RU000461"/>
    </source>
</evidence>
<dbReference type="InterPro" id="IPR001128">
    <property type="entry name" value="Cyt_P450"/>
</dbReference>
<dbReference type="PRINTS" id="PR00359">
    <property type="entry name" value="BP450"/>
</dbReference>
<evidence type="ECO:0000313" key="10">
    <source>
        <dbReference type="Proteomes" id="UP001160130"/>
    </source>
</evidence>
<keyword evidence="4 7" id="KW-0560">Oxidoreductase</keyword>
<dbReference type="Gene3D" id="1.10.630.10">
    <property type="entry name" value="Cytochrome P450"/>
    <property type="match status" value="1"/>
</dbReference>
<comment type="caution">
    <text evidence="9">The sequence shown here is derived from an EMBL/GenBank/DDBJ whole genome shotgun (WGS) entry which is preliminary data.</text>
</comment>
<name>A0ABT6KV07_9MYCO</name>
<protein>
    <submittedName>
        <fullName evidence="9">Cytochrome P450</fullName>
    </submittedName>
</protein>
<keyword evidence="10" id="KW-1185">Reference proteome</keyword>
<feature type="compositionally biased region" description="Basic and acidic residues" evidence="8">
    <location>
        <begin position="42"/>
        <end position="51"/>
    </location>
</feature>
<dbReference type="InterPro" id="IPR017972">
    <property type="entry name" value="Cyt_P450_CS"/>
</dbReference>